<dbReference type="Gene3D" id="1.10.10.10">
    <property type="entry name" value="Winged helix-like DNA-binding domain superfamily/Winged helix DNA-binding domain"/>
    <property type="match status" value="1"/>
</dbReference>
<evidence type="ECO:0000313" key="4">
    <source>
        <dbReference type="EMBL" id="UOF89311.1"/>
    </source>
</evidence>
<gene>
    <name evidence="4" type="ORF">LSG31_15570</name>
</gene>
<dbReference type="PANTHER" id="PTHR18964">
    <property type="entry name" value="ROK (REPRESSOR, ORF, KINASE) FAMILY"/>
    <property type="match status" value="1"/>
</dbReference>
<dbReference type="EMBL" id="CP089291">
    <property type="protein sequence ID" value="UOF89311.1"/>
    <property type="molecule type" value="Genomic_DNA"/>
</dbReference>
<keyword evidence="5" id="KW-1185">Reference proteome</keyword>
<dbReference type="PROSITE" id="PS01125">
    <property type="entry name" value="ROK"/>
    <property type="match status" value="1"/>
</dbReference>
<dbReference type="InterPro" id="IPR036390">
    <property type="entry name" value="WH_DNA-bd_sf"/>
</dbReference>
<evidence type="ECO:0000313" key="5">
    <source>
        <dbReference type="Proteomes" id="UP000830167"/>
    </source>
</evidence>
<accession>A0ABY4CIP6</accession>
<dbReference type="Pfam" id="PF00480">
    <property type="entry name" value="ROK"/>
    <property type="match status" value="1"/>
</dbReference>
<evidence type="ECO:0000256" key="2">
    <source>
        <dbReference type="ARBA" id="ARBA00006479"/>
    </source>
</evidence>
<dbReference type="InterPro" id="IPR043129">
    <property type="entry name" value="ATPase_NBD"/>
</dbReference>
<sequence>MLTGDQTYIKKINRSVILGKIIENGMISRADLSKITGLNKATISVQVSDLLNEELIIETQQEHKNLGRRPIMLSINHQAGFALGIDLDKNTITFRLTDLRGYPVTVDVIELQSSNYQEILALLVKHIKDYQTKCSYTRYGLVEAVIGIHGIVNTNEMIYFVPQHKWQNKNLKDDIKKEIEIDLYVENNANLCSYAEQVYKHQQSKNLLCVSISSGIGLGILANGEFLKGYNGYAGEIGHMIVVPDGIPCSCGNLGCWEQYASESSFFAQLSQKQTKQNINYRDIKKWVSELEPNTMNQLEQFIKYVSIGLNNIINLYNPEILVVNCELLQLYPDAIIEIKKHLTSTISHYQELLISELGNKACAMGACSLAIKNFLDITELSLTIDEFD</sequence>
<reference evidence="4" key="1">
    <citation type="submission" date="2021-12" db="EMBL/GenBank/DDBJ databases">
        <title>Alicyclobacillaceae gen. nov., sp. nov., isolated from chalcocite enrichment system.</title>
        <authorList>
            <person name="Jiang Z."/>
        </authorList>
    </citation>
    <scope>NUCLEOTIDE SEQUENCE</scope>
    <source>
        <strain evidence="4">MYW30-H2</strain>
    </source>
</reference>
<dbReference type="Gene3D" id="3.30.420.40">
    <property type="match status" value="2"/>
</dbReference>
<comment type="similarity">
    <text evidence="2">Belongs to the ROK (NagC/XylR) family.</text>
</comment>
<dbReference type="InterPro" id="IPR049874">
    <property type="entry name" value="ROK_cs"/>
</dbReference>
<evidence type="ECO:0000256" key="1">
    <source>
        <dbReference type="ARBA" id="ARBA00002486"/>
    </source>
</evidence>
<evidence type="ECO:0000256" key="3">
    <source>
        <dbReference type="ARBA" id="ARBA00022629"/>
    </source>
</evidence>
<protein>
    <submittedName>
        <fullName evidence="4">ROK family protein</fullName>
    </submittedName>
</protein>
<dbReference type="SUPFAM" id="SSF46785">
    <property type="entry name" value="Winged helix' DNA-binding domain"/>
    <property type="match status" value="1"/>
</dbReference>
<comment type="function">
    <text evidence="1">Transcriptional repressor of xylose-utilizing enzymes.</text>
</comment>
<dbReference type="InterPro" id="IPR036388">
    <property type="entry name" value="WH-like_DNA-bd_sf"/>
</dbReference>
<organism evidence="4 5">
    <name type="scientific">Fodinisporobacter ferrooxydans</name>
    <dbReference type="NCBI Taxonomy" id="2901836"/>
    <lineage>
        <taxon>Bacteria</taxon>
        <taxon>Bacillati</taxon>
        <taxon>Bacillota</taxon>
        <taxon>Bacilli</taxon>
        <taxon>Bacillales</taxon>
        <taxon>Alicyclobacillaceae</taxon>
        <taxon>Fodinisporobacter</taxon>
    </lineage>
</organism>
<keyword evidence="3" id="KW-0119">Carbohydrate metabolism</keyword>
<dbReference type="CDD" id="cd24077">
    <property type="entry name" value="ASKHA_ATPase_ROK_SaXylR-like"/>
    <property type="match status" value="1"/>
</dbReference>
<dbReference type="SUPFAM" id="SSF53067">
    <property type="entry name" value="Actin-like ATPase domain"/>
    <property type="match status" value="1"/>
</dbReference>
<keyword evidence="3" id="KW-0859">Xylose metabolism</keyword>
<dbReference type="PANTHER" id="PTHR18964:SF149">
    <property type="entry name" value="BIFUNCTIONAL UDP-N-ACETYLGLUCOSAMINE 2-EPIMERASE_N-ACETYLMANNOSAMINE KINASE"/>
    <property type="match status" value="1"/>
</dbReference>
<name>A0ABY4CIP6_9BACL</name>
<dbReference type="InterPro" id="IPR000600">
    <property type="entry name" value="ROK"/>
</dbReference>
<dbReference type="Proteomes" id="UP000830167">
    <property type="component" value="Chromosome"/>
</dbReference>
<dbReference type="RefSeq" id="WP_347435998.1">
    <property type="nucleotide sequence ID" value="NZ_CP089291.1"/>
</dbReference>
<proteinExistence type="inferred from homology"/>